<evidence type="ECO:0000313" key="3">
    <source>
        <dbReference type="Proteomes" id="UP000727407"/>
    </source>
</evidence>
<dbReference type="Gene3D" id="2.40.128.20">
    <property type="match status" value="1"/>
</dbReference>
<keyword evidence="3" id="KW-1185">Reference proteome</keyword>
<dbReference type="EMBL" id="QNUK01001246">
    <property type="protein sequence ID" value="KAF5885350.1"/>
    <property type="molecule type" value="Genomic_DNA"/>
</dbReference>
<comment type="caution">
    <text evidence="2">The sequence shown here is derived from an EMBL/GenBank/DDBJ whole genome shotgun (WGS) entry which is preliminary data.</text>
</comment>
<protein>
    <submittedName>
        <fullName evidence="2">Fatty acid-binding protein, brain</fullName>
    </submittedName>
</protein>
<accession>A0A8J4TZ88</accession>
<organism evidence="2 3">
    <name type="scientific">Clarias magur</name>
    <name type="common">Asian catfish</name>
    <name type="synonym">Macropteronotus magur</name>
    <dbReference type="NCBI Taxonomy" id="1594786"/>
    <lineage>
        <taxon>Eukaryota</taxon>
        <taxon>Metazoa</taxon>
        <taxon>Chordata</taxon>
        <taxon>Craniata</taxon>
        <taxon>Vertebrata</taxon>
        <taxon>Euteleostomi</taxon>
        <taxon>Actinopterygii</taxon>
        <taxon>Neopterygii</taxon>
        <taxon>Teleostei</taxon>
        <taxon>Ostariophysi</taxon>
        <taxon>Siluriformes</taxon>
        <taxon>Clariidae</taxon>
        <taxon>Clarias</taxon>
    </lineage>
</organism>
<dbReference type="InterPro" id="IPR012674">
    <property type="entry name" value="Calycin"/>
</dbReference>
<sequence>LPDAMIRYGINMTVLSTFSQDGEYFSIKVKMYEDTNRSFTVSFKLDEEFNQTTIDFRVCKTVFNLEGGKLTEVQKWDGNEATTIREIQDGKMIM</sequence>
<dbReference type="PANTHER" id="PTHR11955">
    <property type="entry name" value="FATTY ACID BINDING PROTEIN"/>
    <property type="match status" value="1"/>
</dbReference>
<dbReference type="SUPFAM" id="SSF50814">
    <property type="entry name" value="Lipocalins"/>
    <property type="match status" value="1"/>
</dbReference>
<comment type="similarity">
    <text evidence="1">Belongs to the calycin superfamily. Fatty-acid binding protein (FABP) family.</text>
</comment>
<gene>
    <name evidence="2" type="primary">fabp7</name>
    <name evidence="2" type="ORF">DAT39_022726</name>
</gene>
<name>A0A8J4TZ88_CLAMG</name>
<dbReference type="Proteomes" id="UP000727407">
    <property type="component" value="Unassembled WGS sequence"/>
</dbReference>
<dbReference type="InterPro" id="IPR031259">
    <property type="entry name" value="ILBP"/>
</dbReference>
<evidence type="ECO:0000256" key="1">
    <source>
        <dbReference type="ARBA" id="ARBA00008390"/>
    </source>
</evidence>
<feature type="non-terminal residue" evidence="2">
    <location>
        <position position="1"/>
    </location>
</feature>
<dbReference type="AlphaFoldDB" id="A0A8J4TZ88"/>
<proteinExistence type="inferred from homology"/>
<dbReference type="OrthoDB" id="8862789at2759"/>
<evidence type="ECO:0000313" key="2">
    <source>
        <dbReference type="EMBL" id="KAF5885350.1"/>
    </source>
</evidence>
<reference evidence="2" key="1">
    <citation type="submission" date="2020-07" db="EMBL/GenBank/DDBJ databases">
        <title>Clarias magur genome sequencing, assembly and annotation.</title>
        <authorList>
            <person name="Kushwaha B."/>
            <person name="Kumar R."/>
            <person name="Das P."/>
            <person name="Joshi C.G."/>
            <person name="Kumar D."/>
            <person name="Nagpure N.S."/>
            <person name="Pandey M."/>
            <person name="Agarwal S."/>
            <person name="Srivastava S."/>
            <person name="Singh M."/>
            <person name="Sahoo L."/>
            <person name="Jayasankar P."/>
            <person name="Meher P.K."/>
            <person name="Koringa P.G."/>
            <person name="Iquebal M.A."/>
            <person name="Das S.P."/>
            <person name="Bit A."/>
            <person name="Patnaik S."/>
            <person name="Patel N."/>
            <person name="Shah T.M."/>
            <person name="Hinsu A."/>
            <person name="Jena J.K."/>
        </authorList>
    </citation>
    <scope>NUCLEOTIDE SEQUENCE</scope>
    <source>
        <strain evidence="2">CIFAMagur01</strain>
        <tissue evidence="2">Testis</tissue>
    </source>
</reference>
<feature type="non-terminal residue" evidence="2">
    <location>
        <position position="94"/>
    </location>
</feature>
<dbReference type="GO" id="GO:0008289">
    <property type="term" value="F:lipid binding"/>
    <property type="evidence" value="ECO:0007669"/>
    <property type="project" value="InterPro"/>
</dbReference>